<dbReference type="EMBL" id="FOPZ01000006">
    <property type="protein sequence ID" value="SFH50540.1"/>
    <property type="molecule type" value="Genomic_DNA"/>
</dbReference>
<gene>
    <name evidence="1" type="ORF">SAMN04488066_10676</name>
</gene>
<proteinExistence type="predicted"/>
<evidence type="ECO:0000313" key="1">
    <source>
        <dbReference type="EMBL" id="SFH50540.1"/>
    </source>
</evidence>
<evidence type="ECO:0000313" key="2">
    <source>
        <dbReference type="Proteomes" id="UP000323537"/>
    </source>
</evidence>
<protein>
    <submittedName>
        <fullName evidence="1">Uncharacterized protein</fullName>
    </submittedName>
</protein>
<keyword evidence="2" id="KW-1185">Reference proteome</keyword>
<organism evidence="1 2">
    <name type="scientific">Halorubrum aquaticum</name>
    <dbReference type="NCBI Taxonomy" id="387340"/>
    <lineage>
        <taxon>Archaea</taxon>
        <taxon>Methanobacteriati</taxon>
        <taxon>Methanobacteriota</taxon>
        <taxon>Stenosarchaea group</taxon>
        <taxon>Halobacteria</taxon>
        <taxon>Halobacteriales</taxon>
        <taxon>Haloferacaceae</taxon>
        <taxon>Halorubrum</taxon>
    </lineage>
</organism>
<accession>A0A1I3AKL0</accession>
<sequence>MVDGELFGVNVRFREIITIHNELSGRLVDWLVSCRKLDCIVAERVHTKRHGGSFWRRVGSTSYFELDVSGILTDERQVGESDRWVTDMELSEIDFSLYLSSERENFDFPGG</sequence>
<dbReference type="Proteomes" id="UP000323537">
    <property type="component" value="Unassembled WGS sequence"/>
</dbReference>
<name>A0A1I3AKL0_9EURY</name>
<dbReference type="AlphaFoldDB" id="A0A1I3AKL0"/>
<reference evidence="1 2" key="1">
    <citation type="submission" date="2016-10" db="EMBL/GenBank/DDBJ databases">
        <authorList>
            <person name="Varghese N."/>
            <person name="Submissions S."/>
        </authorList>
    </citation>
    <scope>NUCLEOTIDE SEQUENCE [LARGE SCALE GENOMIC DNA]</scope>
    <source>
        <strain evidence="1 2">CGMCC 1.6377</strain>
    </source>
</reference>